<dbReference type="AlphaFoldDB" id="A0A1E3PWS4"/>
<dbReference type="EMBL" id="KV454304">
    <property type="protein sequence ID" value="ODQ69372.1"/>
    <property type="molecule type" value="Genomic_DNA"/>
</dbReference>
<organism evidence="1 2">
    <name type="scientific">Lipomyces starkeyi NRRL Y-11557</name>
    <dbReference type="NCBI Taxonomy" id="675824"/>
    <lineage>
        <taxon>Eukaryota</taxon>
        <taxon>Fungi</taxon>
        <taxon>Dikarya</taxon>
        <taxon>Ascomycota</taxon>
        <taxon>Saccharomycotina</taxon>
        <taxon>Lipomycetes</taxon>
        <taxon>Lipomycetales</taxon>
        <taxon>Lipomycetaceae</taxon>
        <taxon>Lipomyces</taxon>
    </lineage>
</organism>
<dbReference type="Proteomes" id="UP000094385">
    <property type="component" value="Unassembled WGS sequence"/>
</dbReference>
<protein>
    <submittedName>
        <fullName evidence="1">Uncharacterized protein</fullName>
    </submittedName>
</protein>
<evidence type="ECO:0000313" key="2">
    <source>
        <dbReference type="Proteomes" id="UP000094385"/>
    </source>
</evidence>
<gene>
    <name evidence="1" type="ORF">LIPSTDRAFT_76190</name>
</gene>
<reference evidence="1 2" key="1">
    <citation type="journal article" date="2016" name="Proc. Natl. Acad. Sci. U.S.A.">
        <title>Comparative genomics of biotechnologically important yeasts.</title>
        <authorList>
            <person name="Riley R."/>
            <person name="Haridas S."/>
            <person name="Wolfe K.H."/>
            <person name="Lopes M.R."/>
            <person name="Hittinger C.T."/>
            <person name="Goeker M."/>
            <person name="Salamov A.A."/>
            <person name="Wisecaver J.H."/>
            <person name="Long T.M."/>
            <person name="Calvey C.H."/>
            <person name="Aerts A.L."/>
            <person name="Barry K.W."/>
            <person name="Choi C."/>
            <person name="Clum A."/>
            <person name="Coughlan A.Y."/>
            <person name="Deshpande S."/>
            <person name="Douglass A.P."/>
            <person name="Hanson S.J."/>
            <person name="Klenk H.-P."/>
            <person name="LaButti K.M."/>
            <person name="Lapidus A."/>
            <person name="Lindquist E.A."/>
            <person name="Lipzen A.M."/>
            <person name="Meier-Kolthoff J.P."/>
            <person name="Ohm R.A."/>
            <person name="Otillar R.P."/>
            <person name="Pangilinan J.L."/>
            <person name="Peng Y."/>
            <person name="Rokas A."/>
            <person name="Rosa C.A."/>
            <person name="Scheuner C."/>
            <person name="Sibirny A.A."/>
            <person name="Slot J.C."/>
            <person name="Stielow J.B."/>
            <person name="Sun H."/>
            <person name="Kurtzman C.P."/>
            <person name="Blackwell M."/>
            <person name="Grigoriev I.V."/>
            <person name="Jeffries T.W."/>
        </authorList>
    </citation>
    <scope>NUCLEOTIDE SEQUENCE [LARGE SCALE GENOMIC DNA]</scope>
    <source>
        <strain evidence="1 2">NRRL Y-11557</strain>
    </source>
</reference>
<proteinExistence type="predicted"/>
<name>A0A1E3PWS4_LIPST</name>
<keyword evidence="2" id="KW-1185">Reference proteome</keyword>
<evidence type="ECO:0000313" key="1">
    <source>
        <dbReference type="EMBL" id="ODQ69372.1"/>
    </source>
</evidence>
<sequence length="162" mass="18150">MKKIFSFSSKHTYVDVPLKAEMVLYNNCEASLCEQIPLGLYISIQVDDISRIVGILNIKLTSIKIVLESIASGYVWQDHVHGRGKNAILLQEDDLDVPLTPENGEDHVPRFRIDDKVFNSIELGKDIVPDFDIMSLKHRHRIGAVIGLSFNDGDSRTLGICS</sequence>
<dbReference type="OrthoDB" id="10410819at2759"/>
<accession>A0A1E3PWS4</accession>